<evidence type="ECO:0000313" key="2">
    <source>
        <dbReference type="Proteomes" id="UP001172457"/>
    </source>
</evidence>
<protein>
    <submittedName>
        <fullName evidence="1">Uncharacterized protein</fullName>
    </submittedName>
</protein>
<evidence type="ECO:0000313" key="1">
    <source>
        <dbReference type="EMBL" id="KAJ9558091.1"/>
    </source>
</evidence>
<comment type="caution">
    <text evidence="1">The sequence shown here is derived from an EMBL/GenBank/DDBJ whole genome shotgun (WGS) entry which is preliminary data.</text>
</comment>
<name>A0AA38TPT8_9ASTR</name>
<accession>A0AA38TPT8</accession>
<gene>
    <name evidence="1" type="ORF">OSB04_012705</name>
</gene>
<dbReference type="AlphaFoldDB" id="A0AA38TPT8"/>
<organism evidence="1 2">
    <name type="scientific">Centaurea solstitialis</name>
    <name type="common">yellow star-thistle</name>
    <dbReference type="NCBI Taxonomy" id="347529"/>
    <lineage>
        <taxon>Eukaryota</taxon>
        <taxon>Viridiplantae</taxon>
        <taxon>Streptophyta</taxon>
        <taxon>Embryophyta</taxon>
        <taxon>Tracheophyta</taxon>
        <taxon>Spermatophyta</taxon>
        <taxon>Magnoliopsida</taxon>
        <taxon>eudicotyledons</taxon>
        <taxon>Gunneridae</taxon>
        <taxon>Pentapetalae</taxon>
        <taxon>asterids</taxon>
        <taxon>campanulids</taxon>
        <taxon>Asterales</taxon>
        <taxon>Asteraceae</taxon>
        <taxon>Carduoideae</taxon>
        <taxon>Cardueae</taxon>
        <taxon>Centaureinae</taxon>
        <taxon>Centaurea</taxon>
    </lineage>
</organism>
<reference evidence="1" key="1">
    <citation type="submission" date="2023-03" db="EMBL/GenBank/DDBJ databases">
        <title>Chromosome-scale reference genome and RAD-based genetic map of yellow starthistle (Centaurea solstitialis) reveal putative structural variation and QTLs associated with invader traits.</title>
        <authorList>
            <person name="Reatini B."/>
            <person name="Cang F.A."/>
            <person name="Jiang Q."/>
            <person name="Mckibben M.T.W."/>
            <person name="Barker M.S."/>
            <person name="Rieseberg L.H."/>
            <person name="Dlugosch K.M."/>
        </authorList>
    </citation>
    <scope>NUCLEOTIDE SEQUENCE</scope>
    <source>
        <strain evidence="1">CAN-66</strain>
        <tissue evidence="1">Leaf</tissue>
    </source>
</reference>
<dbReference type="EMBL" id="JARYMX010000003">
    <property type="protein sequence ID" value="KAJ9558091.1"/>
    <property type="molecule type" value="Genomic_DNA"/>
</dbReference>
<proteinExistence type="predicted"/>
<keyword evidence="2" id="KW-1185">Reference proteome</keyword>
<dbReference type="Proteomes" id="UP001172457">
    <property type="component" value="Chromosome 3"/>
</dbReference>
<sequence>MIITGSDSASITILKQSLSANSAGTYLCQAKYTSDLISRAGITDQKVVSTPLEPVDPALLRPDEMIMILNLYLVNRFQDQDQETNEPVLQSTDPVH</sequence>